<name>A0A934JSK2_9GAMM</name>
<dbReference type="SUPFAM" id="SSF53474">
    <property type="entry name" value="alpha/beta-Hydrolases"/>
    <property type="match status" value="1"/>
</dbReference>
<keyword evidence="6" id="KW-0106">Calcium</keyword>
<dbReference type="GO" id="GO:0052689">
    <property type="term" value="F:carboxylic ester hydrolase activity"/>
    <property type="evidence" value="ECO:0007669"/>
    <property type="project" value="UniProtKB-KW"/>
</dbReference>
<dbReference type="GO" id="GO:0046872">
    <property type="term" value="F:metal ion binding"/>
    <property type="evidence" value="ECO:0007669"/>
    <property type="project" value="UniProtKB-KW"/>
</dbReference>
<dbReference type="Pfam" id="PF07519">
    <property type="entry name" value="Tannase"/>
    <property type="match status" value="1"/>
</dbReference>
<keyword evidence="7" id="KW-1015">Disulfide bond</keyword>
<dbReference type="RefSeq" id="WP_199466379.1">
    <property type="nucleotide sequence ID" value="NZ_JAEMNX010000001.1"/>
</dbReference>
<reference evidence="9" key="1">
    <citation type="submission" date="2020-12" db="EMBL/GenBank/DDBJ databases">
        <title>Marinomonas arctica sp. nov., a psychrotolerant bacterium isolated from the Arctic.</title>
        <authorList>
            <person name="Zhang Y."/>
        </authorList>
    </citation>
    <scope>NUCLEOTIDE SEQUENCE</scope>
    <source>
        <strain evidence="9">C1424</strain>
    </source>
</reference>
<evidence type="ECO:0000256" key="2">
    <source>
        <dbReference type="ARBA" id="ARBA00022487"/>
    </source>
</evidence>
<organism evidence="9 10">
    <name type="scientific">Marinomonas transparens</name>
    <dbReference type="NCBI Taxonomy" id="2795388"/>
    <lineage>
        <taxon>Bacteria</taxon>
        <taxon>Pseudomonadati</taxon>
        <taxon>Pseudomonadota</taxon>
        <taxon>Gammaproteobacteria</taxon>
        <taxon>Oceanospirillales</taxon>
        <taxon>Oceanospirillaceae</taxon>
        <taxon>Marinomonas</taxon>
    </lineage>
</organism>
<dbReference type="Gene3D" id="3.40.50.1820">
    <property type="entry name" value="alpha/beta hydrolase"/>
    <property type="match status" value="1"/>
</dbReference>
<gene>
    <name evidence="9" type="ORF">I8J31_01290</name>
</gene>
<keyword evidence="3" id="KW-0479">Metal-binding</keyword>
<comment type="caution">
    <text evidence="9">The sequence shown here is derived from an EMBL/GenBank/DDBJ whole genome shotgun (WGS) entry which is preliminary data.</text>
</comment>
<dbReference type="InterPro" id="IPR029058">
    <property type="entry name" value="AB_hydrolase_fold"/>
</dbReference>
<evidence type="ECO:0000256" key="7">
    <source>
        <dbReference type="ARBA" id="ARBA00023157"/>
    </source>
</evidence>
<dbReference type="PANTHER" id="PTHR33938">
    <property type="entry name" value="FERULOYL ESTERASE B-RELATED"/>
    <property type="match status" value="1"/>
</dbReference>
<evidence type="ECO:0000313" key="10">
    <source>
        <dbReference type="Proteomes" id="UP000628710"/>
    </source>
</evidence>
<accession>A0A934JSK2</accession>
<dbReference type="AlphaFoldDB" id="A0A934JSK2"/>
<evidence type="ECO:0000256" key="4">
    <source>
        <dbReference type="ARBA" id="ARBA00022729"/>
    </source>
</evidence>
<keyword evidence="4 8" id="KW-0732">Signal</keyword>
<keyword evidence="5 9" id="KW-0378">Hydrolase</keyword>
<proteinExistence type="inferred from homology"/>
<keyword evidence="10" id="KW-1185">Reference proteome</keyword>
<feature type="signal peptide" evidence="8">
    <location>
        <begin position="1"/>
        <end position="23"/>
    </location>
</feature>
<evidence type="ECO:0000256" key="3">
    <source>
        <dbReference type="ARBA" id="ARBA00022723"/>
    </source>
</evidence>
<comment type="similarity">
    <text evidence="1">Belongs to the tannase family.</text>
</comment>
<evidence type="ECO:0000256" key="1">
    <source>
        <dbReference type="ARBA" id="ARBA00006249"/>
    </source>
</evidence>
<evidence type="ECO:0000256" key="5">
    <source>
        <dbReference type="ARBA" id="ARBA00022801"/>
    </source>
</evidence>
<dbReference type="EMBL" id="JAEMNX010000001">
    <property type="protein sequence ID" value="MBJ7536307.1"/>
    <property type="molecule type" value="Genomic_DNA"/>
</dbReference>
<protein>
    <submittedName>
        <fullName evidence="9">Tannase/feruloyl esterase family alpha/beta hydrolase</fullName>
    </submittedName>
</protein>
<dbReference type="InterPro" id="IPR011118">
    <property type="entry name" value="Tannase/feruloyl_esterase"/>
</dbReference>
<keyword evidence="2" id="KW-0719">Serine esterase</keyword>
<dbReference type="PROSITE" id="PS51257">
    <property type="entry name" value="PROKAR_LIPOPROTEIN"/>
    <property type="match status" value="1"/>
</dbReference>
<sequence length="547" mass="60569">MKRLSILFVSSLIFLVGSSTVFASCEGLKNKAPKGVDIKAAMYFADNNVRVPYCLVRGEMARRMGVDNNFYGIKFELRLPNRWKGRFAYQFNGGNDGEVKPALGASAGLLPSEYAINQGFAVVSSNGGHESEANPQAGLAGNAVFAHDPEARRNYGYAAVEQLNPVARSLVESYYQSPIKYSYGIGSSNGGRMAMVAASRFPTMFDGLLVGYPGFNLPKAALQHAWDIQALHRVNSNVNESLSKRDLAFFAKNILTQCDGLDGVNDDLIFAIEACQNVFQPKALACTDNFDRDCLSVNKVAALIRMHQGPHNSKNQALYSGWFFDSGIQSKNWRMWKIESAISNWSNKPISGVMGAASLAHIFTTPYTNVPGNPFALERYLLNFDFDKDAPKIYAKNSRFKESAMELMAPPDVDSPKLTDFRKNGGKMMVFHGNSDPVFSVKNTIRWYNYLNFNLEGRANRSVRLYLVPGMPHGQGGASMDQFNMLKPLMSWVENNEAPQDVVAHARSSNSEITARMAGISRPLCAYPTYAHYVKGDILKARSFECR</sequence>
<evidence type="ECO:0000313" key="9">
    <source>
        <dbReference type="EMBL" id="MBJ7536307.1"/>
    </source>
</evidence>
<evidence type="ECO:0000256" key="6">
    <source>
        <dbReference type="ARBA" id="ARBA00022837"/>
    </source>
</evidence>
<dbReference type="Proteomes" id="UP000628710">
    <property type="component" value="Unassembled WGS sequence"/>
</dbReference>
<dbReference type="PANTHER" id="PTHR33938:SF15">
    <property type="entry name" value="FERULOYL ESTERASE B-RELATED"/>
    <property type="match status" value="1"/>
</dbReference>
<evidence type="ECO:0000256" key="8">
    <source>
        <dbReference type="SAM" id="SignalP"/>
    </source>
</evidence>
<feature type="chain" id="PRO_5037943407" evidence="8">
    <location>
        <begin position="24"/>
        <end position="547"/>
    </location>
</feature>